<feature type="domain" description="Methyltransferase" evidence="1">
    <location>
        <begin position="130"/>
        <end position="216"/>
    </location>
</feature>
<sequence length="373" mass="40666">MIGLAADTAHSVTDETARRWPVVDGIPFLRHGREALAAEALARLDAGDRDGALVLLLADQDAWWRGETADPADLRELVRRRAGLTLREAMRLLSWGPVADYFAHRWSDPTFLSGLALVEAHWRAPSSGVELACGIGHHLREWSRRGLRVAGADVVFAKLWLARHWVVPDAELACFDAGASWPLEPRAYDLVACHDAFYFLEPKPAILAKLRGHVAPANGVLAVSHVHNRDWPNLSSGAAVTAAELAGAFPDAALYEDAELTRALIERRAPRPATAPAELAHVEAFSLAEGPGLAPAQAITGRLALPPEGSPLRRNPLYADDGTVHWPSERYAREYGPHATYPAHTECPERATAGAATAAWALRREMVDLPERW</sequence>
<dbReference type="GO" id="GO:0008168">
    <property type="term" value="F:methyltransferase activity"/>
    <property type="evidence" value="ECO:0007669"/>
    <property type="project" value="UniProtKB-KW"/>
</dbReference>
<evidence type="ECO:0000313" key="2">
    <source>
        <dbReference type="EMBL" id="CAA9287751.1"/>
    </source>
</evidence>
<dbReference type="InterPro" id="IPR029063">
    <property type="entry name" value="SAM-dependent_MTases_sf"/>
</dbReference>
<organism evidence="2">
    <name type="scientific">uncultured Acetobacteraceae bacterium</name>
    <dbReference type="NCBI Taxonomy" id="169975"/>
    <lineage>
        <taxon>Bacteria</taxon>
        <taxon>Pseudomonadati</taxon>
        <taxon>Pseudomonadota</taxon>
        <taxon>Alphaproteobacteria</taxon>
        <taxon>Acetobacterales</taxon>
        <taxon>Acetobacteraceae</taxon>
        <taxon>environmental samples</taxon>
    </lineage>
</organism>
<keyword evidence="2" id="KW-0489">Methyltransferase</keyword>
<accession>A0A6J4JUP2</accession>
<keyword evidence="2" id="KW-0808">Transferase</keyword>
<name>A0A6J4JUP2_9PROT</name>
<dbReference type="GO" id="GO:0032259">
    <property type="term" value="P:methylation"/>
    <property type="evidence" value="ECO:0007669"/>
    <property type="project" value="UniProtKB-KW"/>
</dbReference>
<dbReference type="Pfam" id="PF13649">
    <property type="entry name" value="Methyltransf_25"/>
    <property type="match status" value="1"/>
</dbReference>
<proteinExistence type="predicted"/>
<dbReference type="SUPFAM" id="SSF53335">
    <property type="entry name" value="S-adenosyl-L-methionine-dependent methyltransferases"/>
    <property type="match status" value="1"/>
</dbReference>
<dbReference type="InterPro" id="IPR041698">
    <property type="entry name" value="Methyltransf_25"/>
</dbReference>
<dbReference type="AlphaFoldDB" id="A0A6J4JUP2"/>
<reference evidence="2" key="1">
    <citation type="submission" date="2020-02" db="EMBL/GenBank/DDBJ databases">
        <authorList>
            <person name="Meier V. D."/>
        </authorList>
    </citation>
    <scope>NUCLEOTIDE SEQUENCE</scope>
    <source>
        <strain evidence="2">AVDCRST_MAG08</strain>
    </source>
</reference>
<dbReference type="EMBL" id="CADCTG010000351">
    <property type="protein sequence ID" value="CAA9287751.1"/>
    <property type="molecule type" value="Genomic_DNA"/>
</dbReference>
<protein>
    <submittedName>
        <fullName evidence="2">SAM-dependent methyltransferase</fullName>
    </submittedName>
</protein>
<gene>
    <name evidence="2" type="ORF">AVDCRST_MAG08-4370</name>
</gene>
<dbReference type="Gene3D" id="3.40.50.150">
    <property type="entry name" value="Vaccinia Virus protein VP39"/>
    <property type="match status" value="1"/>
</dbReference>
<evidence type="ECO:0000259" key="1">
    <source>
        <dbReference type="Pfam" id="PF13649"/>
    </source>
</evidence>